<sequence length="149" mass="17103">MQVGRQGRQFASRDSTHQGRRGDRRADSMTDRGEEPYNNFGLSLATTTEDYYPTFEFGEPSMAVTNFSLEEIVGFIMPPIVQYDFAKLSEFHHAPQPGMRDFFMYNSPFTKALSFSDVVREDGRRRSTRLHVPTYCGTGSRHDHVGRHN</sequence>
<reference evidence="3" key="2">
    <citation type="journal article" date="2017" name="J. Anim. Genet.">
        <title>Multiple reference genome sequences of hot pepper reveal the massive evolution of plant disease resistance genes by retroduplication.</title>
        <authorList>
            <person name="Kim S."/>
            <person name="Park J."/>
            <person name="Yeom S.-I."/>
            <person name="Kim Y.-M."/>
            <person name="Seo E."/>
            <person name="Kim K.-T."/>
            <person name="Kim M.-S."/>
            <person name="Lee J.M."/>
            <person name="Cheong K."/>
            <person name="Shin H.-S."/>
            <person name="Kim S.-B."/>
            <person name="Han K."/>
            <person name="Lee J."/>
            <person name="Park M."/>
            <person name="Lee H.-A."/>
            <person name="Lee H.-Y."/>
            <person name="Lee Y."/>
            <person name="Oh S."/>
            <person name="Lee J.H."/>
            <person name="Choi E."/>
            <person name="Choi E."/>
            <person name="Lee S.E."/>
            <person name="Jeon J."/>
            <person name="Kim H."/>
            <person name="Choi G."/>
            <person name="Song H."/>
            <person name="Lee J."/>
            <person name="Lee S.-C."/>
            <person name="Kwon J.-K."/>
            <person name="Lee H.-Y."/>
            <person name="Koo N."/>
            <person name="Hong Y."/>
            <person name="Kim R.W."/>
            <person name="Kang W.-H."/>
            <person name="Huh J.H."/>
            <person name="Kang B.-C."/>
            <person name="Yang T.-J."/>
            <person name="Lee Y.-H."/>
            <person name="Bennetzen J.L."/>
            <person name="Choi D."/>
        </authorList>
    </citation>
    <scope>NUCLEOTIDE SEQUENCE [LARGE SCALE GENOMIC DNA]</scope>
    <source>
        <strain evidence="3">cv. PBC81</strain>
    </source>
</reference>
<keyword evidence="3" id="KW-1185">Reference proteome</keyword>
<dbReference type="OrthoDB" id="1317468at2759"/>
<dbReference type="EMBL" id="MLFT02000003">
    <property type="protein sequence ID" value="PHT53023.1"/>
    <property type="molecule type" value="Genomic_DNA"/>
</dbReference>
<accession>A0A2G2X6D5</accession>
<evidence type="ECO:0000256" key="1">
    <source>
        <dbReference type="SAM" id="MobiDB-lite"/>
    </source>
</evidence>
<dbReference type="Proteomes" id="UP000224567">
    <property type="component" value="Unassembled WGS sequence"/>
</dbReference>
<gene>
    <name evidence="2" type="ORF">CQW23_07485</name>
</gene>
<comment type="caution">
    <text evidence="2">The sequence shown here is derived from an EMBL/GenBank/DDBJ whole genome shotgun (WGS) entry which is preliminary data.</text>
</comment>
<reference evidence="2 3" key="1">
    <citation type="journal article" date="2017" name="Genome Biol.">
        <title>New reference genome sequences of hot pepper reveal the massive evolution of plant disease-resistance genes by retroduplication.</title>
        <authorList>
            <person name="Kim S."/>
            <person name="Park J."/>
            <person name="Yeom S.I."/>
            <person name="Kim Y.M."/>
            <person name="Seo E."/>
            <person name="Kim K.T."/>
            <person name="Kim M.S."/>
            <person name="Lee J.M."/>
            <person name="Cheong K."/>
            <person name="Shin H.S."/>
            <person name="Kim S.B."/>
            <person name="Han K."/>
            <person name="Lee J."/>
            <person name="Park M."/>
            <person name="Lee H.A."/>
            <person name="Lee H.Y."/>
            <person name="Lee Y."/>
            <person name="Oh S."/>
            <person name="Lee J.H."/>
            <person name="Choi E."/>
            <person name="Choi E."/>
            <person name="Lee S.E."/>
            <person name="Jeon J."/>
            <person name="Kim H."/>
            <person name="Choi G."/>
            <person name="Song H."/>
            <person name="Lee J."/>
            <person name="Lee S.C."/>
            <person name="Kwon J.K."/>
            <person name="Lee H.Y."/>
            <person name="Koo N."/>
            <person name="Hong Y."/>
            <person name="Kim R.W."/>
            <person name="Kang W.H."/>
            <person name="Huh J.H."/>
            <person name="Kang B.C."/>
            <person name="Yang T.J."/>
            <person name="Lee Y.H."/>
            <person name="Bennetzen J.L."/>
            <person name="Choi D."/>
        </authorList>
    </citation>
    <scope>NUCLEOTIDE SEQUENCE [LARGE SCALE GENOMIC DNA]</scope>
    <source>
        <strain evidence="3">cv. PBC81</strain>
    </source>
</reference>
<name>A0A2G2X6D5_CAPBA</name>
<protein>
    <submittedName>
        <fullName evidence="2">Uncharacterized protein</fullName>
    </submittedName>
</protein>
<dbReference type="AlphaFoldDB" id="A0A2G2X6D5"/>
<feature type="region of interest" description="Disordered" evidence="1">
    <location>
        <begin position="1"/>
        <end position="40"/>
    </location>
</feature>
<organism evidence="2 3">
    <name type="scientific">Capsicum baccatum</name>
    <name type="common">Peruvian pepper</name>
    <dbReference type="NCBI Taxonomy" id="33114"/>
    <lineage>
        <taxon>Eukaryota</taxon>
        <taxon>Viridiplantae</taxon>
        <taxon>Streptophyta</taxon>
        <taxon>Embryophyta</taxon>
        <taxon>Tracheophyta</taxon>
        <taxon>Spermatophyta</taxon>
        <taxon>Magnoliopsida</taxon>
        <taxon>eudicotyledons</taxon>
        <taxon>Gunneridae</taxon>
        <taxon>Pentapetalae</taxon>
        <taxon>asterids</taxon>
        <taxon>lamiids</taxon>
        <taxon>Solanales</taxon>
        <taxon>Solanaceae</taxon>
        <taxon>Solanoideae</taxon>
        <taxon>Capsiceae</taxon>
        <taxon>Capsicum</taxon>
    </lineage>
</organism>
<evidence type="ECO:0000313" key="3">
    <source>
        <dbReference type="Proteomes" id="UP000224567"/>
    </source>
</evidence>
<feature type="compositionally biased region" description="Basic and acidic residues" evidence="1">
    <location>
        <begin position="14"/>
        <end position="35"/>
    </location>
</feature>
<proteinExistence type="predicted"/>
<evidence type="ECO:0000313" key="2">
    <source>
        <dbReference type="EMBL" id="PHT53023.1"/>
    </source>
</evidence>